<comment type="caution">
    <text evidence="1">The sequence shown here is derived from an EMBL/GenBank/DDBJ whole genome shotgun (WGS) entry which is preliminary data.</text>
</comment>
<name>A0A162B245_PSEFL</name>
<reference evidence="1 2" key="2">
    <citation type="journal article" date="2018" name="Nature">
        <title>Mutant phenotypes for thousands of bacterial genes of unknown function.</title>
        <authorList>
            <person name="Price M.N."/>
            <person name="Wetmore K.M."/>
            <person name="Waters R.J."/>
            <person name="Callaghan M."/>
            <person name="Ray J."/>
            <person name="Liu H."/>
            <person name="Kuehl J.V."/>
            <person name="Melnyk R.A."/>
            <person name="Lamson J.S."/>
            <person name="Suh Y."/>
            <person name="Carlson H.K."/>
            <person name="Esquivel Z."/>
            <person name="Sadeeshkumar H."/>
            <person name="Chakraborty R."/>
            <person name="Zane G.M."/>
            <person name="Rubin B.E."/>
            <person name="Wall J.D."/>
            <person name="Visel A."/>
            <person name="Bristow J."/>
            <person name="Blow M.J."/>
            <person name="Arkin A.P."/>
            <person name="Deutschbauer A.M."/>
        </authorList>
    </citation>
    <scope>NUCLEOTIDE SEQUENCE [LARGE SCALE GENOMIC DNA]</scope>
    <source>
        <strain evidence="1 2">FW300-N1B4</strain>
    </source>
</reference>
<dbReference type="Proteomes" id="UP000076489">
    <property type="component" value="Unassembled WGS sequence"/>
</dbReference>
<gene>
    <name evidence="1" type="ORF">A1D17_03115</name>
</gene>
<sequence>MRLSLKNLNTTHAAVWLVTPENLALAGAAMELLWKERQGERGGKHTGDREGSCKFAALLARALFGGRLAGNHDHVFVVLANGSLLDLNENQPDVAAFGSNAWARHDFVLAHPDYREALGSCMPRVERWVNWVKEAMPAAVM</sequence>
<dbReference type="OrthoDB" id="8563173at2"/>
<dbReference type="AlphaFoldDB" id="A0A162B245"/>
<proteinExistence type="predicted"/>
<evidence type="ECO:0000313" key="2">
    <source>
        <dbReference type="Proteomes" id="UP000076489"/>
    </source>
</evidence>
<dbReference type="RefSeq" id="WP_063340594.1">
    <property type="nucleotide sequence ID" value="NZ_LUKJ01000002.1"/>
</dbReference>
<evidence type="ECO:0000313" key="1">
    <source>
        <dbReference type="EMBL" id="KZN20546.1"/>
    </source>
</evidence>
<protein>
    <submittedName>
        <fullName evidence="1">Uncharacterized protein</fullName>
    </submittedName>
</protein>
<accession>A0A162B245</accession>
<dbReference type="EMBL" id="LUKJ01000002">
    <property type="protein sequence ID" value="KZN20546.1"/>
    <property type="molecule type" value="Genomic_DNA"/>
</dbReference>
<organism evidence="1 2">
    <name type="scientific">Pseudomonas fluorescens</name>
    <dbReference type="NCBI Taxonomy" id="294"/>
    <lineage>
        <taxon>Bacteria</taxon>
        <taxon>Pseudomonadati</taxon>
        <taxon>Pseudomonadota</taxon>
        <taxon>Gammaproteobacteria</taxon>
        <taxon>Pseudomonadales</taxon>
        <taxon>Pseudomonadaceae</taxon>
        <taxon>Pseudomonas</taxon>
    </lineage>
</organism>
<reference evidence="2" key="1">
    <citation type="submission" date="2016-03" db="EMBL/GenBank/DDBJ databases">
        <authorList>
            <person name="Ray J."/>
            <person name="Price M."/>
            <person name="Deutschbauer A."/>
        </authorList>
    </citation>
    <scope>NUCLEOTIDE SEQUENCE [LARGE SCALE GENOMIC DNA]</scope>
    <source>
        <strain evidence="2">FW300-N1B4</strain>
    </source>
</reference>